<dbReference type="Pfam" id="PF00746">
    <property type="entry name" value="Gram_pos_anchor"/>
    <property type="match status" value="1"/>
</dbReference>
<keyword evidence="6" id="KW-1133">Transmembrane helix</keyword>
<dbReference type="InterPro" id="IPR012706">
    <property type="entry name" value="Rib_alpha_Esp_rpt"/>
</dbReference>
<keyword evidence="2" id="KW-0964">Secreted</keyword>
<accession>A0ABS4ME38</accession>
<keyword evidence="6" id="KW-0472">Membrane</keyword>
<keyword evidence="1" id="KW-0134">Cell wall</keyword>
<feature type="compositionally biased region" description="Polar residues" evidence="5">
    <location>
        <begin position="81"/>
        <end position="93"/>
    </location>
</feature>
<evidence type="ECO:0000313" key="9">
    <source>
        <dbReference type="Proteomes" id="UP001519292"/>
    </source>
</evidence>
<evidence type="ECO:0000256" key="6">
    <source>
        <dbReference type="SAM" id="Phobius"/>
    </source>
</evidence>
<keyword evidence="9" id="KW-1185">Reference proteome</keyword>
<dbReference type="PROSITE" id="PS50847">
    <property type="entry name" value="GRAM_POS_ANCHORING"/>
    <property type="match status" value="1"/>
</dbReference>
<feature type="compositionally biased region" description="Low complexity" evidence="5">
    <location>
        <begin position="65"/>
        <end position="80"/>
    </location>
</feature>
<proteinExistence type="predicted"/>
<evidence type="ECO:0000256" key="1">
    <source>
        <dbReference type="ARBA" id="ARBA00022512"/>
    </source>
</evidence>
<sequence length="141" mass="14522">MNKGDKPNAGDSIANKDDLPAGTHYDWKDTPDTTTPGNHTATVVVTYPDGSRDEILVHIHVNDVNTNAANGGSANTGSTSQNAGNHSSNAGKSAVTMNKNAKTLPQTGSDNKASTLLSALGLAAISAVTLFGLLGDRKKKH</sequence>
<dbReference type="NCBIfam" id="TIGR01167">
    <property type="entry name" value="LPXTG_anchor"/>
    <property type="match status" value="1"/>
</dbReference>
<dbReference type="InterPro" id="IPR059115">
    <property type="entry name" value="Rib"/>
</dbReference>
<keyword evidence="6" id="KW-0812">Transmembrane</keyword>
<evidence type="ECO:0000256" key="3">
    <source>
        <dbReference type="ARBA" id="ARBA00022729"/>
    </source>
</evidence>
<evidence type="ECO:0000313" key="8">
    <source>
        <dbReference type="EMBL" id="MBP2057883.1"/>
    </source>
</evidence>
<name>A0ABS4ME38_9LACO</name>
<dbReference type="Proteomes" id="UP001519292">
    <property type="component" value="Unassembled WGS sequence"/>
</dbReference>
<evidence type="ECO:0000256" key="4">
    <source>
        <dbReference type="ARBA" id="ARBA00023088"/>
    </source>
</evidence>
<keyword evidence="3" id="KW-0732">Signal</keyword>
<evidence type="ECO:0000256" key="2">
    <source>
        <dbReference type="ARBA" id="ARBA00022525"/>
    </source>
</evidence>
<evidence type="ECO:0000256" key="5">
    <source>
        <dbReference type="SAM" id="MobiDB-lite"/>
    </source>
</evidence>
<keyword evidence="4" id="KW-0572">Peptidoglycan-anchor</keyword>
<feature type="compositionally biased region" description="Basic and acidic residues" evidence="5">
    <location>
        <begin position="1"/>
        <end position="31"/>
    </location>
</feature>
<comment type="caution">
    <text evidence="8">The sequence shown here is derived from an EMBL/GenBank/DDBJ whole genome shotgun (WGS) entry which is preliminary data.</text>
</comment>
<organism evidence="8 9">
    <name type="scientific">Lactobacillus colini</name>
    <dbReference type="NCBI Taxonomy" id="1819254"/>
    <lineage>
        <taxon>Bacteria</taxon>
        <taxon>Bacillati</taxon>
        <taxon>Bacillota</taxon>
        <taxon>Bacilli</taxon>
        <taxon>Lactobacillales</taxon>
        <taxon>Lactobacillaceae</taxon>
        <taxon>Lactobacillus</taxon>
    </lineage>
</organism>
<reference evidence="8 9" key="1">
    <citation type="submission" date="2021-03" db="EMBL/GenBank/DDBJ databases">
        <title>Genomic Encyclopedia of Type Strains, Phase IV (KMG-IV): sequencing the most valuable type-strain genomes for metagenomic binning, comparative biology and taxonomic classification.</title>
        <authorList>
            <person name="Goeker M."/>
        </authorList>
    </citation>
    <scope>NUCLEOTIDE SEQUENCE [LARGE SCALE GENOMIC DNA]</scope>
    <source>
        <strain evidence="8 9">DSM 101872</strain>
    </source>
</reference>
<feature type="domain" description="Gram-positive cocci surface proteins LPxTG" evidence="7">
    <location>
        <begin position="104"/>
        <end position="141"/>
    </location>
</feature>
<feature type="region of interest" description="Disordered" evidence="5">
    <location>
        <begin position="65"/>
        <end position="93"/>
    </location>
</feature>
<dbReference type="EMBL" id="JAGGLU010000004">
    <property type="protein sequence ID" value="MBP2057883.1"/>
    <property type="molecule type" value="Genomic_DNA"/>
</dbReference>
<protein>
    <submittedName>
        <fullName evidence="8">LPXTG-motif cell wall-anchored protein</fullName>
    </submittedName>
</protein>
<dbReference type="Pfam" id="PF08428">
    <property type="entry name" value="Rib"/>
    <property type="match status" value="1"/>
</dbReference>
<feature type="region of interest" description="Disordered" evidence="5">
    <location>
        <begin position="1"/>
        <end position="40"/>
    </location>
</feature>
<gene>
    <name evidence="8" type="ORF">J2Z60_001055</name>
</gene>
<dbReference type="InterPro" id="IPR019931">
    <property type="entry name" value="LPXTG_anchor"/>
</dbReference>
<feature type="transmembrane region" description="Helical" evidence="6">
    <location>
        <begin position="116"/>
        <end position="135"/>
    </location>
</feature>
<evidence type="ECO:0000259" key="7">
    <source>
        <dbReference type="PROSITE" id="PS50847"/>
    </source>
</evidence>
<dbReference type="NCBIfam" id="TIGR02331">
    <property type="entry name" value="rib_alpha"/>
    <property type="match status" value="1"/>
</dbReference>